<dbReference type="EMBL" id="CP033930">
    <property type="protein sequence ID" value="AZB17982.1"/>
    <property type="molecule type" value="Genomic_DNA"/>
</dbReference>
<dbReference type="Proteomes" id="UP000269015">
    <property type="component" value="Chromosome"/>
</dbReference>
<dbReference type="PRINTS" id="PR00111">
    <property type="entry name" value="ABHYDROLASE"/>
</dbReference>
<dbReference type="InterPro" id="IPR050266">
    <property type="entry name" value="AB_hydrolase_sf"/>
</dbReference>
<dbReference type="PRINTS" id="PR00793">
    <property type="entry name" value="PROAMNOPTASE"/>
</dbReference>
<dbReference type="Gene3D" id="3.40.50.1820">
    <property type="entry name" value="alpha/beta hydrolase"/>
    <property type="match status" value="1"/>
</dbReference>
<dbReference type="InterPro" id="IPR002410">
    <property type="entry name" value="Peptidase_S33"/>
</dbReference>
<dbReference type="InterPro" id="IPR029058">
    <property type="entry name" value="AB_hydrolase_fold"/>
</dbReference>
<evidence type="ECO:0000259" key="3">
    <source>
        <dbReference type="Pfam" id="PF00561"/>
    </source>
</evidence>
<gene>
    <name evidence="4" type="ORF">EG352_09460</name>
</gene>
<dbReference type="GO" id="GO:0006508">
    <property type="term" value="P:proteolysis"/>
    <property type="evidence" value="ECO:0007669"/>
    <property type="project" value="InterPro"/>
</dbReference>
<evidence type="ECO:0000313" key="5">
    <source>
        <dbReference type="Proteomes" id="UP000269015"/>
    </source>
</evidence>
<comment type="similarity">
    <text evidence="1">Belongs to the peptidase S33 family.</text>
</comment>
<evidence type="ECO:0000256" key="1">
    <source>
        <dbReference type="ARBA" id="ARBA00010088"/>
    </source>
</evidence>
<dbReference type="PANTHER" id="PTHR43798:SF33">
    <property type="entry name" value="HYDROLASE, PUTATIVE (AFU_ORTHOLOGUE AFUA_2G14860)-RELATED"/>
    <property type="match status" value="1"/>
</dbReference>
<dbReference type="PANTHER" id="PTHR43798">
    <property type="entry name" value="MONOACYLGLYCEROL LIPASE"/>
    <property type="match status" value="1"/>
</dbReference>
<name>A0AAD1DW70_CHRID</name>
<keyword evidence="2 4" id="KW-0378">Hydrolase</keyword>
<evidence type="ECO:0000256" key="2">
    <source>
        <dbReference type="ARBA" id="ARBA00022801"/>
    </source>
</evidence>
<accession>A0AAD1DW70</accession>
<dbReference type="Pfam" id="PF00561">
    <property type="entry name" value="Abhydrolase_1"/>
    <property type="match status" value="1"/>
</dbReference>
<evidence type="ECO:0000313" key="4">
    <source>
        <dbReference type="EMBL" id="AZB17982.1"/>
    </source>
</evidence>
<dbReference type="GO" id="GO:0008233">
    <property type="term" value="F:peptidase activity"/>
    <property type="evidence" value="ECO:0007669"/>
    <property type="project" value="InterPro"/>
</dbReference>
<feature type="domain" description="AB hydrolase-1" evidence="3">
    <location>
        <begin position="82"/>
        <end position="332"/>
    </location>
</feature>
<dbReference type="InterPro" id="IPR000073">
    <property type="entry name" value="AB_hydrolase_1"/>
</dbReference>
<proteinExistence type="inferred from homology"/>
<organism evidence="4 5">
    <name type="scientific">Chryseobacterium indologenes</name>
    <name type="common">Flavobacterium indologenes</name>
    <dbReference type="NCBI Taxonomy" id="253"/>
    <lineage>
        <taxon>Bacteria</taxon>
        <taxon>Pseudomonadati</taxon>
        <taxon>Bacteroidota</taxon>
        <taxon>Flavobacteriia</taxon>
        <taxon>Flavobacteriales</taxon>
        <taxon>Weeksellaceae</taxon>
        <taxon>Chryseobacterium group</taxon>
        <taxon>Chryseobacterium</taxon>
    </lineage>
</organism>
<dbReference type="GO" id="GO:0016020">
    <property type="term" value="C:membrane"/>
    <property type="evidence" value="ECO:0007669"/>
    <property type="project" value="TreeGrafter"/>
</dbReference>
<dbReference type="SUPFAM" id="SSF53474">
    <property type="entry name" value="alpha/beta-Hydrolases"/>
    <property type="match status" value="1"/>
</dbReference>
<sequence>MLNLCIITFKPKSMIAFIKKNSALAVLTSLIMLLSCTDGRAIDEPGNLVPKTVDQDTSLPFISINGAKLHSEAFGPEDGTIVIPLHGGPGGDYRYLFNCKNLINNGYRVVFYDQRGSGLSQRFSRQSYLSLGAEVMELMYDELHAVIAYYRKTPEQKVVLLGHSWGAMLASGYAGKYPNDIQGLILCEPGGLVWNDVTHYVKESRSFKIWNEILNDATYLDQFISGKEDQHEILDYKMLMLASKNSITGEGDFDPSISWRSGAVIMDALFESGDKYNIDFSKGLQNYNGPVLFFYSEKNKAYPDSWAQKITSSYKNVTKVKIPGVGHDGIISNLNAWDNYTKPQIITLIGSL</sequence>
<reference evidence="4 5" key="1">
    <citation type="submission" date="2018-11" db="EMBL/GenBank/DDBJ databases">
        <title>Proposal to divide the Flavobacteriaceae and reorganize its genera based on Amino Acid Identity values calculated from whole genome sequences.</title>
        <authorList>
            <person name="Nicholson A.C."/>
            <person name="Gulvik C.A."/>
            <person name="Whitney A.M."/>
            <person name="Humrighouse B.W."/>
            <person name="Bell M."/>
            <person name="Holmes B."/>
            <person name="Steigerwalt A.G."/>
            <person name="Villarma A."/>
            <person name="Sheth M."/>
            <person name="Batra D."/>
            <person name="Pryor J."/>
            <person name="Bernardet J.-F."/>
            <person name="Hugo C."/>
            <person name="Kampfer P."/>
            <person name="Newman J."/>
            <person name="McQuiston J.R."/>
        </authorList>
    </citation>
    <scope>NUCLEOTIDE SEQUENCE [LARGE SCALE GENOMIC DNA]</scope>
    <source>
        <strain evidence="4 5">H5559</strain>
    </source>
</reference>
<protein>
    <submittedName>
        <fullName evidence="4">Alpha/beta hydrolase</fullName>
    </submittedName>
</protein>
<dbReference type="AlphaFoldDB" id="A0AAD1DW70"/>